<organism evidence="2 3">
    <name type="scientific">Lasiosphaeria hispida</name>
    <dbReference type="NCBI Taxonomy" id="260671"/>
    <lineage>
        <taxon>Eukaryota</taxon>
        <taxon>Fungi</taxon>
        <taxon>Dikarya</taxon>
        <taxon>Ascomycota</taxon>
        <taxon>Pezizomycotina</taxon>
        <taxon>Sordariomycetes</taxon>
        <taxon>Sordariomycetidae</taxon>
        <taxon>Sordariales</taxon>
        <taxon>Lasiosphaeriaceae</taxon>
        <taxon>Lasiosphaeria</taxon>
    </lineage>
</organism>
<dbReference type="AlphaFoldDB" id="A0AAJ0MFH4"/>
<reference evidence="2" key="2">
    <citation type="submission" date="2023-06" db="EMBL/GenBank/DDBJ databases">
        <authorList>
            <consortium name="Lawrence Berkeley National Laboratory"/>
            <person name="Haridas S."/>
            <person name="Hensen N."/>
            <person name="Bonometti L."/>
            <person name="Westerberg I."/>
            <person name="Brannstrom I.O."/>
            <person name="Guillou S."/>
            <person name="Cros-Aarteil S."/>
            <person name="Calhoun S."/>
            <person name="Kuo A."/>
            <person name="Mondo S."/>
            <person name="Pangilinan J."/>
            <person name="Riley R."/>
            <person name="Labutti K."/>
            <person name="Andreopoulos B."/>
            <person name="Lipzen A."/>
            <person name="Chen C."/>
            <person name="Yanf M."/>
            <person name="Daum C."/>
            <person name="Ng V."/>
            <person name="Clum A."/>
            <person name="Steindorff A."/>
            <person name="Ohm R."/>
            <person name="Martin F."/>
            <person name="Silar P."/>
            <person name="Natvig D."/>
            <person name="Lalanne C."/>
            <person name="Gautier V."/>
            <person name="Ament-Velasquez S.L."/>
            <person name="Kruys A."/>
            <person name="Hutchinson M.I."/>
            <person name="Powell A.J."/>
            <person name="Barry K."/>
            <person name="Miller A.N."/>
            <person name="Grigoriev I.V."/>
            <person name="Debuchy R."/>
            <person name="Gladieux P."/>
            <person name="Thoren M.H."/>
            <person name="Johannesson H."/>
        </authorList>
    </citation>
    <scope>NUCLEOTIDE SEQUENCE</scope>
    <source>
        <strain evidence="2">CBS 955.72</strain>
    </source>
</reference>
<keyword evidence="1" id="KW-0732">Signal</keyword>
<dbReference type="EMBL" id="JAUIQD010000003">
    <property type="protein sequence ID" value="KAK3356443.1"/>
    <property type="molecule type" value="Genomic_DNA"/>
</dbReference>
<feature type="chain" id="PRO_5042506923" evidence="1">
    <location>
        <begin position="25"/>
        <end position="315"/>
    </location>
</feature>
<comment type="caution">
    <text evidence="2">The sequence shown here is derived from an EMBL/GenBank/DDBJ whole genome shotgun (WGS) entry which is preliminary data.</text>
</comment>
<gene>
    <name evidence="2" type="ORF">B0T25DRAFT_135769</name>
</gene>
<evidence type="ECO:0000313" key="3">
    <source>
        <dbReference type="Proteomes" id="UP001275084"/>
    </source>
</evidence>
<protein>
    <submittedName>
        <fullName evidence="2">Uncharacterized protein</fullName>
    </submittedName>
</protein>
<feature type="signal peptide" evidence="1">
    <location>
        <begin position="1"/>
        <end position="24"/>
    </location>
</feature>
<reference evidence="2" key="1">
    <citation type="journal article" date="2023" name="Mol. Phylogenet. Evol.">
        <title>Genome-scale phylogeny and comparative genomics of the fungal order Sordariales.</title>
        <authorList>
            <person name="Hensen N."/>
            <person name="Bonometti L."/>
            <person name="Westerberg I."/>
            <person name="Brannstrom I.O."/>
            <person name="Guillou S."/>
            <person name="Cros-Aarteil S."/>
            <person name="Calhoun S."/>
            <person name="Haridas S."/>
            <person name="Kuo A."/>
            <person name="Mondo S."/>
            <person name="Pangilinan J."/>
            <person name="Riley R."/>
            <person name="LaButti K."/>
            <person name="Andreopoulos B."/>
            <person name="Lipzen A."/>
            <person name="Chen C."/>
            <person name="Yan M."/>
            <person name="Daum C."/>
            <person name="Ng V."/>
            <person name="Clum A."/>
            <person name="Steindorff A."/>
            <person name="Ohm R.A."/>
            <person name="Martin F."/>
            <person name="Silar P."/>
            <person name="Natvig D.O."/>
            <person name="Lalanne C."/>
            <person name="Gautier V."/>
            <person name="Ament-Velasquez S.L."/>
            <person name="Kruys A."/>
            <person name="Hutchinson M.I."/>
            <person name="Powell A.J."/>
            <person name="Barry K."/>
            <person name="Miller A.N."/>
            <person name="Grigoriev I.V."/>
            <person name="Debuchy R."/>
            <person name="Gladieux P."/>
            <person name="Hiltunen Thoren M."/>
            <person name="Johannesson H."/>
        </authorList>
    </citation>
    <scope>NUCLEOTIDE SEQUENCE</scope>
    <source>
        <strain evidence="2">CBS 955.72</strain>
    </source>
</reference>
<evidence type="ECO:0000256" key="1">
    <source>
        <dbReference type="SAM" id="SignalP"/>
    </source>
</evidence>
<keyword evidence="3" id="KW-1185">Reference proteome</keyword>
<accession>A0AAJ0MFH4</accession>
<dbReference type="Proteomes" id="UP001275084">
    <property type="component" value="Unassembled WGS sequence"/>
</dbReference>
<sequence>MHLSSLRSVGIVCALASLVSPTWSSPIWWPPWKGPHHPQPPQLPPNQTDTDEQRNFNTISSIYNLTVYPHQLPIIQHGGAGVPPGLFSQNVSGRVDPVGAFKGFEDSIEYFFALAPLPQGNGASAAITSYRITEFSSGCSDIAASVVYLYCSVVNPGAPDDGKQLAPLKQVAFWKFDDAGAVLKYDAWIPNLNAWVEATTAAAVTNPQFQAQSILQICAVTQMRCTGANTQWASIGECVSVLSQRRYGNYDAAWGDNVVCRSIHLVLTQVRPDHHCPHVGPTGGGKCIDVQYPNDYFTDESLYGQPVGETFMCKK</sequence>
<evidence type="ECO:0000313" key="2">
    <source>
        <dbReference type="EMBL" id="KAK3356443.1"/>
    </source>
</evidence>
<name>A0AAJ0MFH4_9PEZI</name>
<proteinExistence type="predicted"/>